<name>A0A3B4ZKD1_9TELE</name>
<keyword evidence="3" id="KW-0677">Repeat</keyword>
<organism evidence="6">
    <name type="scientific">Stegastes partitus</name>
    <name type="common">bicolor damselfish</name>
    <dbReference type="NCBI Taxonomy" id="144197"/>
    <lineage>
        <taxon>Eukaryota</taxon>
        <taxon>Metazoa</taxon>
        <taxon>Chordata</taxon>
        <taxon>Craniata</taxon>
        <taxon>Vertebrata</taxon>
        <taxon>Euteleostomi</taxon>
        <taxon>Actinopterygii</taxon>
        <taxon>Neopterygii</taxon>
        <taxon>Teleostei</taxon>
        <taxon>Neoteleostei</taxon>
        <taxon>Acanthomorphata</taxon>
        <taxon>Ovalentaria</taxon>
        <taxon>Pomacentridae</taxon>
        <taxon>Stegastes</taxon>
    </lineage>
</organism>
<dbReference type="GeneID" id="103356139"/>
<sequence length="226" mass="24374">MLSFTLSAVLLLAAACLLTTSVGSIEKAVTCDFIGNVQHLGCDKGVIRVEAALYGRADRNTCSAGTRPFQVANTRCSQGGTVDVVRRRCNGKKVCELNTNVVRSPDPCRGTIKYLETNYTCVPAFRAIACEGSFRRLFCGEGQVISVFGAFYGRHDQTTCSFGRPPRQLLNVDCLSLNSNTTVTNLCNGKNNCTVSASNSVFGDPCGGTYKYLEVAYVCEFPLESP</sequence>
<dbReference type="Proteomes" id="UP000694891">
    <property type="component" value="Unplaced"/>
</dbReference>
<evidence type="ECO:0000256" key="3">
    <source>
        <dbReference type="ARBA" id="ARBA00022737"/>
    </source>
</evidence>
<keyword evidence="1" id="KW-0348">Hemagglutinin</keyword>
<evidence type="ECO:0000313" key="6">
    <source>
        <dbReference type="Ensembl" id="ENSSPAP00000006749.1"/>
    </source>
</evidence>
<dbReference type="GeneTree" id="ENSGT00940000154285"/>
<reference evidence="6" key="1">
    <citation type="submission" date="2023-09" db="UniProtKB">
        <authorList>
            <consortium name="Ensembl"/>
        </authorList>
    </citation>
    <scope>IDENTIFICATION</scope>
</reference>
<evidence type="ECO:0000256" key="1">
    <source>
        <dbReference type="ARBA" id="ARBA00022546"/>
    </source>
</evidence>
<dbReference type="PROSITE" id="PS50228">
    <property type="entry name" value="SUEL_LECTIN"/>
    <property type="match status" value="2"/>
</dbReference>
<accession>A0A3B4ZKD1</accession>
<reference evidence="8" key="2">
    <citation type="submission" date="2025-04" db="UniProtKB">
        <authorList>
            <consortium name="RefSeq"/>
        </authorList>
    </citation>
    <scope>IDENTIFICATION</scope>
</reference>
<gene>
    <name evidence="8" type="primary">LOC103356139</name>
</gene>
<dbReference type="Gene3D" id="2.60.120.740">
    <property type="match status" value="2"/>
</dbReference>
<evidence type="ECO:0000313" key="7">
    <source>
        <dbReference type="Proteomes" id="UP000694891"/>
    </source>
</evidence>
<dbReference type="STRING" id="144197.ENSSPAP00000006749"/>
<evidence type="ECO:0000313" key="8">
    <source>
        <dbReference type="RefSeq" id="XP_008278425.1"/>
    </source>
</evidence>
<keyword evidence="7" id="KW-1185">Reference proteome</keyword>
<feature type="domain" description="SUEL-type lectin" evidence="5">
    <location>
        <begin position="129"/>
        <end position="220"/>
    </location>
</feature>
<dbReference type="GO" id="GO:0030246">
    <property type="term" value="F:carbohydrate binding"/>
    <property type="evidence" value="ECO:0007669"/>
    <property type="project" value="UniProtKB-KW"/>
</dbReference>
<evidence type="ECO:0000259" key="5">
    <source>
        <dbReference type="PROSITE" id="PS50228"/>
    </source>
</evidence>
<dbReference type="CDD" id="cd22833">
    <property type="entry name" value="Gal_Rha_Lectin_CSL1-2_RBL_SML_rpt1"/>
    <property type="match status" value="1"/>
</dbReference>
<dbReference type="RefSeq" id="XP_008278425.1">
    <property type="nucleotide sequence ID" value="XM_008280203.1"/>
</dbReference>
<protein>
    <submittedName>
        <fullName evidence="6 8">L-rhamnose-binding lectin CSL2-like</fullName>
    </submittedName>
</protein>
<keyword evidence="2" id="KW-0430">Lectin</keyword>
<dbReference type="InterPro" id="IPR000922">
    <property type="entry name" value="Lectin_gal-bd_dom"/>
</dbReference>
<feature type="chain" id="PRO_5044591273" evidence="4">
    <location>
        <begin position="25"/>
        <end position="226"/>
    </location>
</feature>
<evidence type="ECO:0000256" key="2">
    <source>
        <dbReference type="ARBA" id="ARBA00022734"/>
    </source>
</evidence>
<dbReference type="Ensembl" id="ENSSPAT00000006887.1">
    <property type="protein sequence ID" value="ENSSPAP00000006749.1"/>
    <property type="gene ID" value="ENSSPAG00000005199.1"/>
</dbReference>
<keyword evidence="4" id="KW-0732">Signal</keyword>
<dbReference type="InterPro" id="IPR043159">
    <property type="entry name" value="Lectin_gal-bd_sf"/>
</dbReference>
<evidence type="ECO:0000256" key="4">
    <source>
        <dbReference type="SAM" id="SignalP"/>
    </source>
</evidence>
<dbReference type="FunFam" id="2.60.120.740:FF:000003">
    <property type="entry name" value="Protein eva-1 homolog C"/>
    <property type="match status" value="1"/>
</dbReference>
<proteinExistence type="predicted"/>
<dbReference type="AlphaFoldDB" id="A0A3B4ZKD1"/>
<dbReference type="Pfam" id="PF02140">
    <property type="entry name" value="SUEL_Lectin"/>
    <property type="match status" value="2"/>
</dbReference>
<dbReference type="OrthoDB" id="1100386at2759"/>
<feature type="domain" description="SUEL-type lectin" evidence="5">
    <location>
        <begin position="39"/>
        <end position="122"/>
    </location>
</feature>
<feature type="signal peptide" evidence="4">
    <location>
        <begin position="1"/>
        <end position="24"/>
    </location>
</feature>
<dbReference type="PANTHER" id="PTHR46780">
    <property type="entry name" value="PROTEIN EVA-1"/>
    <property type="match status" value="1"/>
</dbReference>